<feature type="domain" description="EGF-like" evidence="9">
    <location>
        <begin position="372"/>
        <end position="409"/>
    </location>
</feature>
<evidence type="ECO:0000256" key="1">
    <source>
        <dbReference type="ARBA" id="ARBA00022536"/>
    </source>
</evidence>
<feature type="domain" description="EGF-like" evidence="9">
    <location>
        <begin position="292"/>
        <end position="331"/>
    </location>
</feature>
<dbReference type="InterPro" id="IPR001881">
    <property type="entry name" value="EGF-like_Ca-bd_dom"/>
</dbReference>
<dbReference type="PROSITE" id="PS01186">
    <property type="entry name" value="EGF_2"/>
    <property type="match status" value="2"/>
</dbReference>
<dbReference type="InterPro" id="IPR051355">
    <property type="entry name" value="Notch/Slit_guidance"/>
</dbReference>
<dbReference type="Gene3D" id="2.10.25.10">
    <property type="entry name" value="Laminin"/>
    <property type="match status" value="3"/>
</dbReference>
<dbReference type="GO" id="GO:0009986">
    <property type="term" value="C:cell surface"/>
    <property type="evidence" value="ECO:0007669"/>
    <property type="project" value="TreeGrafter"/>
</dbReference>
<keyword evidence="3" id="KW-0677">Repeat</keyword>
<dbReference type="Gene3D" id="2.60.40.1900">
    <property type="entry name" value="Beta-microseminoprotein (PSP94) domain"/>
    <property type="match status" value="1"/>
</dbReference>
<dbReference type="InterPro" id="IPR000742">
    <property type="entry name" value="EGF"/>
</dbReference>
<dbReference type="AlphaFoldDB" id="A0A815GT96"/>
<dbReference type="CDD" id="cd00054">
    <property type="entry name" value="EGF_CA"/>
    <property type="match status" value="1"/>
</dbReference>
<keyword evidence="7" id="KW-1133">Transmembrane helix</keyword>
<comment type="caution">
    <text evidence="6">Lacks conserved residue(s) required for the propagation of feature annotation.</text>
</comment>
<dbReference type="SMART" id="SM00179">
    <property type="entry name" value="EGF_CA"/>
    <property type="match status" value="3"/>
</dbReference>
<dbReference type="PROSITE" id="PS00022">
    <property type="entry name" value="EGF_1"/>
    <property type="match status" value="3"/>
</dbReference>
<dbReference type="GO" id="GO:0007411">
    <property type="term" value="P:axon guidance"/>
    <property type="evidence" value="ECO:0007669"/>
    <property type="project" value="TreeGrafter"/>
</dbReference>
<keyword evidence="1 6" id="KW-0245">EGF-like domain</keyword>
<evidence type="ECO:0000256" key="4">
    <source>
        <dbReference type="ARBA" id="ARBA00023157"/>
    </source>
</evidence>
<dbReference type="Proteomes" id="UP000663845">
    <property type="component" value="Unassembled WGS sequence"/>
</dbReference>
<sequence>MIRGYQLLFLFAVLSLSKVNGFCYRGLITTSNHTNSEGVLEIEYSCEENNQTHQINETWSRGYPDCIECSCDNSGYSCCGYGRNAGVVGLPADCKLADGTCDLLPVKKDDPTKKCFDAPTTTTLAPTTTLPSTTASRSATRRRCKARLNGESCNGAIVENGTSQTIIDANNATWIITNDSTIFKDGQKAGNNGYVILLVYWNETVYQENINFHWWKWINDTWIPENNSEILSYLTSSSGCTPTTLSDLITSLETTTVETSSLSYISNKSSSNYFIPFSCNDSNYIGDFCNISMKPCDIEPCYDMSYCIDDSSQRLGYSCNCMSGFTGINCDVNIQPCKVNTCLQNGLCIEINETDFICNCSQGYMGIHCQDMINYCKRNVTCLNEGICRPILLDYKCECLYGSSGRQCENLAAGYVIRQYVTKSFAYIAIIGIVAVYIFVIILDTLKYVFGIDVTRNECRELRHKRNLQKKKNLEKQQARKTHLVLRYID</sequence>
<accession>A0A815GT96</accession>
<gene>
    <name evidence="10" type="ORF">JYZ213_LOCUS34681</name>
</gene>
<feature type="disulfide bond" evidence="6">
    <location>
        <begin position="399"/>
        <end position="408"/>
    </location>
</feature>
<dbReference type="PROSITE" id="PS50026">
    <property type="entry name" value="EGF_3"/>
    <property type="match status" value="3"/>
</dbReference>
<evidence type="ECO:0000256" key="2">
    <source>
        <dbReference type="ARBA" id="ARBA00022729"/>
    </source>
</evidence>
<evidence type="ECO:0000313" key="11">
    <source>
        <dbReference type="Proteomes" id="UP000663845"/>
    </source>
</evidence>
<dbReference type="GO" id="GO:0005509">
    <property type="term" value="F:calcium ion binding"/>
    <property type="evidence" value="ECO:0007669"/>
    <property type="project" value="InterPro"/>
</dbReference>
<keyword evidence="7" id="KW-0812">Transmembrane</keyword>
<keyword evidence="2 8" id="KW-0732">Signal</keyword>
<feature type="signal peptide" evidence="8">
    <location>
        <begin position="1"/>
        <end position="21"/>
    </location>
</feature>
<evidence type="ECO:0000256" key="3">
    <source>
        <dbReference type="ARBA" id="ARBA00022737"/>
    </source>
</evidence>
<dbReference type="PANTHER" id="PTHR45836:SF23">
    <property type="entry name" value="NEUROGENIC LOCUS NOTCH HOMOLOG PROTEIN 1"/>
    <property type="match status" value="1"/>
</dbReference>
<evidence type="ECO:0000256" key="5">
    <source>
        <dbReference type="ARBA" id="ARBA00023180"/>
    </source>
</evidence>
<evidence type="ECO:0000256" key="6">
    <source>
        <dbReference type="PROSITE-ProRule" id="PRU00076"/>
    </source>
</evidence>
<feature type="disulfide bond" evidence="6">
    <location>
        <begin position="321"/>
        <end position="330"/>
    </location>
</feature>
<dbReference type="SMART" id="SM00181">
    <property type="entry name" value="EGF"/>
    <property type="match status" value="3"/>
</dbReference>
<dbReference type="GO" id="GO:0043235">
    <property type="term" value="C:receptor complex"/>
    <property type="evidence" value="ECO:0007669"/>
    <property type="project" value="TreeGrafter"/>
</dbReference>
<evidence type="ECO:0000256" key="8">
    <source>
        <dbReference type="SAM" id="SignalP"/>
    </source>
</evidence>
<feature type="chain" id="PRO_5032807167" description="EGF-like domain-containing protein" evidence="8">
    <location>
        <begin position="22"/>
        <end position="490"/>
    </location>
</feature>
<protein>
    <recommendedName>
        <fullName evidence="9">EGF-like domain-containing protein</fullName>
    </recommendedName>
</protein>
<dbReference type="SUPFAM" id="SSF57196">
    <property type="entry name" value="EGF/Laminin"/>
    <property type="match status" value="3"/>
</dbReference>
<dbReference type="GO" id="GO:0007219">
    <property type="term" value="P:Notch signaling pathway"/>
    <property type="evidence" value="ECO:0007669"/>
    <property type="project" value="TreeGrafter"/>
</dbReference>
<comment type="caution">
    <text evidence="10">The sequence shown here is derived from an EMBL/GenBank/DDBJ whole genome shotgun (WGS) entry which is preliminary data.</text>
</comment>
<evidence type="ECO:0000256" key="7">
    <source>
        <dbReference type="SAM" id="Phobius"/>
    </source>
</evidence>
<organism evidence="10 11">
    <name type="scientific">Adineta steineri</name>
    <dbReference type="NCBI Taxonomy" id="433720"/>
    <lineage>
        <taxon>Eukaryota</taxon>
        <taxon>Metazoa</taxon>
        <taxon>Spiralia</taxon>
        <taxon>Gnathifera</taxon>
        <taxon>Rotifera</taxon>
        <taxon>Eurotatoria</taxon>
        <taxon>Bdelloidea</taxon>
        <taxon>Adinetida</taxon>
        <taxon>Adinetidae</taxon>
        <taxon>Adineta</taxon>
    </lineage>
</organism>
<evidence type="ECO:0000259" key="9">
    <source>
        <dbReference type="PROSITE" id="PS50026"/>
    </source>
</evidence>
<reference evidence="10" key="1">
    <citation type="submission" date="2021-02" db="EMBL/GenBank/DDBJ databases">
        <authorList>
            <person name="Nowell W R."/>
        </authorList>
    </citation>
    <scope>NUCLEOTIDE SEQUENCE</scope>
</reference>
<feature type="disulfide bond" evidence="6">
    <location>
        <begin position="360"/>
        <end position="369"/>
    </location>
</feature>
<proteinExistence type="predicted"/>
<keyword evidence="4 6" id="KW-1015">Disulfide bond</keyword>
<dbReference type="EMBL" id="CAJNOG010000724">
    <property type="protein sequence ID" value="CAF1344459.1"/>
    <property type="molecule type" value="Genomic_DNA"/>
</dbReference>
<keyword evidence="5" id="KW-0325">Glycoprotein</keyword>
<evidence type="ECO:0000313" key="10">
    <source>
        <dbReference type="EMBL" id="CAF1344459.1"/>
    </source>
</evidence>
<dbReference type="GO" id="GO:0005886">
    <property type="term" value="C:plasma membrane"/>
    <property type="evidence" value="ECO:0007669"/>
    <property type="project" value="TreeGrafter"/>
</dbReference>
<keyword evidence="7" id="KW-0472">Membrane</keyword>
<feature type="transmembrane region" description="Helical" evidence="7">
    <location>
        <begin position="425"/>
        <end position="446"/>
    </location>
</feature>
<feature type="domain" description="EGF-like" evidence="9">
    <location>
        <begin position="333"/>
        <end position="370"/>
    </location>
</feature>
<dbReference type="PANTHER" id="PTHR45836">
    <property type="entry name" value="SLIT HOMOLOG"/>
    <property type="match status" value="1"/>
</dbReference>
<name>A0A815GT96_9BILA</name>